<gene>
    <name evidence="2" type="ORF">COV85_03045</name>
</gene>
<reference evidence="2 3" key="1">
    <citation type="submission" date="2017-09" db="EMBL/GenBank/DDBJ databases">
        <title>Depth-based differentiation of microbial function through sediment-hosted aquifers and enrichment of novel symbionts in the deep terrestrial subsurface.</title>
        <authorList>
            <person name="Probst A.J."/>
            <person name="Ladd B."/>
            <person name="Jarett J.K."/>
            <person name="Geller-Mcgrath D.E."/>
            <person name="Sieber C.M."/>
            <person name="Emerson J.B."/>
            <person name="Anantharaman K."/>
            <person name="Thomas B.C."/>
            <person name="Malmstrom R."/>
            <person name="Stieglmeier M."/>
            <person name="Klingl A."/>
            <person name="Woyke T."/>
            <person name="Ryan C.M."/>
            <person name="Banfield J.F."/>
        </authorList>
    </citation>
    <scope>NUCLEOTIDE SEQUENCE [LARGE SCALE GENOMIC DNA]</scope>
    <source>
        <strain evidence="2">CG11_big_fil_rev_8_21_14_0_20_44_10</strain>
    </source>
</reference>
<evidence type="ECO:0000256" key="1">
    <source>
        <dbReference type="SAM" id="MobiDB-lite"/>
    </source>
</evidence>
<organism evidence="2 3">
    <name type="scientific">Candidatus Portnoybacteria bacterium CG11_big_fil_rev_8_21_14_0_20_44_10</name>
    <dbReference type="NCBI Taxonomy" id="1974818"/>
    <lineage>
        <taxon>Bacteria</taxon>
        <taxon>Candidatus Portnoyibacteriota</taxon>
    </lineage>
</organism>
<evidence type="ECO:0000313" key="3">
    <source>
        <dbReference type="Proteomes" id="UP000231550"/>
    </source>
</evidence>
<dbReference type="AlphaFoldDB" id="A0A2H0KQ35"/>
<accession>A0A2H0KQ35</accession>
<evidence type="ECO:0000313" key="2">
    <source>
        <dbReference type="EMBL" id="PIQ74260.1"/>
    </source>
</evidence>
<name>A0A2H0KQ35_9BACT</name>
<protein>
    <submittedName>
        <fullName evidence="2">Uncharacterized protein</fullName>
    </submittedName>
</protein>
<comment type="caution">
    <text evidence="2">The sequence shown here is derived from an EMBL/GenBank/DDBJ whole genome shotgun (WGS) entry which is preliminary data.</text>
</comment>
<proteinExistence type="predicted"/>
<dbReference type="Proteomes" id="UP000231550">
    <property type="component" value="Unassembled WGS sequence"/>
</dbReference>
<feature type="region of interest" description="Disordered" evidence="1">
    <location>
        <begin position="26"/>
        <end position="52"/>
    </location>
</feature>
<feature type="region of interest" description="Disordered" evidence="1">
    <location>
        <begin position="81"/>
        <end position="100"/>
    </location>
</feature>
<dbReference type="EMBL" id="PCVN01000080">
    <property type="protein sequence ID" value="PIQ74260.1"/>
    <property type="molecule type" value="Genomic_DNA"/>
</dbReference>
<sequence length="100" mass="11460">MANHFENKKSEFDPGEEFIKSGGEILEFRPDGKPAHWKCGKGENGAPTHPEGMAKEAISYINEKGEFEGREPDEKLLEEMRLWRPNWTTPEEGQKDKAKE</sequence>